<keyword evidence="3" id="KW-1185">Reference proteome</keyword>
<protein>
    <submittedName>
        <fullName evidence="1 2">Uncharacterized protein</fullName>
    </submittedName>
</protein>
<evidence type="ECO:0000313" key="2">
    <source>
        <dbReference type="EnsemblPlants" id="KEH38442"/>
    </source>
</evidence>
<proteinExistence type="predicted"/>
<dbReference type="AlphaFoldDB" id="A0A072V9G9"/>
<dbReference type="HOGENOM" id="CLU_1734184_0_0_1"/>
<dbReference type="EMBL" id="CM001218">
    <property type="protein sequence ID" value="KEH38442.1"/>
    <property type="molecule type" value="Genomic_DNA"/>
</dbReference>
<dbReference type="Gene3D" id="3.80.10.10">
    <property type="entry name" value="Ribonuclease Inhibitor"/>
    <property type="match status" value="1"/>
</dbReference>
<name>A0A072V9G9_MEDTR</name>
<evidence type="ECO:0000313" key="1">
    <source>
        <dbReference type="EMBL" id="KEH38442.1"/>
    </source>
</evidence>
<dbReference type="SUPFAM" id="SSF52047">
    <property type="entry name" value="RNI-like"/>
    <property type="match status" value="1"/>
</dbReference>
<dbReference type="EnsemblPlants" id="KEH38442">
    <property type="protein sequence ID" value="KEH38442"/>
    <property type="gene ID" value="MTR_2g071930"/>
</dbReference>
<sequence>MITEIITEQTSEDDIEVNKVMFPKLHLLELECLPGLISFCSVPLAVENYEDTRCMALIDQKVGMSQLETLKLSKINSWKLWDDIQSGYSCVQNLTNDEMADAVPILVFPKLTSLSLRSLAQLTSFCYGLHTLGLPFLRDLDVYHCDQLEQF</sequence>
<accession>A0A072V9G9</accession>
<gene>
    <name evidence="1" type="ordered locus">MTR_2g071930</name>
</gene>
<organism evidence="1 3">
    <name type="scientific">Medicago truncatula</name>
    <name type="common">Barrel medic</name>
    <name type="synonym">Medicago tribuloides</name>
    <dbReference type="NCBI Taxonomy" id="3880"/>
    <lineage>
        <taxon>Eukaryota</taxon>
        <taxon>Viridiplantae</taxon>
        <taxon>Streptophyta</taxon>
        <taxon>Embryophyta</taxon>
        <taxon>Tracheophyta</taxon>
        <taxon>Spermatophyta</taxon>
        <taxon>Magnoliopsida</taxon>
        <taxon>eudicotyledons</taxon>
        <taxon>Gunneridae</taxon>
        <taxon>Pentapetalae</taxon>
        <taxon>rosids</taxon>
        <taxon>fabids</taxon>
        <taxon>Fabales</taxon>
        <taxon>Fabaceae</taxon>
        <taxon>Papilionoideae</taxon>
        <taxon>50 kb inversion clade</taxon>
        <taxon>NPAAA clade</taxon>
        <taxon>Hologalegina</taxon>
        <taxon>IRL clade</taxon>
        <taxon>Trifolieae</taxon>
        <taxon>Medicago</taxon>
    </lineage>
</organism>
<evidence type="ECO:0000313" key="3">
    <source>
        <dbReference type="Proteomes" id="UP000002051"/>
    </source>
</evidence>
<reference evidence="2" key="3">
    <citation type="submission" date="2015-04" db="UniProtKB">
        <authorList>
            <consortium name="EnsemblPlants"/>
        </authorList>
    </citation>
    <scope>IDENTIFICATION</scope>
    <source>
        <strain evidence="2">cv. Jemalong A17</strain>
    </source>
</reference>
<dbReference type="InterPro" id="IPR032675">
    <property type="entry name" value="LRR_dom_sf"/>
</dbReference>
<reference evidence="1 3" key="1">
    <citation type="journal article" date="2011" name="Nature">
        <title>The Medicago genome provides insight into the evolution of rhizobial symbioses.</title>
        <authorList>
            <person name="Young N.D."/>
            <person name="Debelle F."/>
            <person name="Oldroyd G.E."/>
            <person name="Geurts R."/>
            <person name="Cannon S.B."/>
            <person name="Udvardi M.K."/>
            <person name="Benedito V.A."/>
            <person name="Mayer K.F."/>
            <person name="Gouzy J."/>
            <person name="Schoof H."/>
            <person name="Van de Peer Y."/>
            <person name="Proost S."/>
            <person name="Cook D.R."/>
            <person name="Meyers B.C."/>
            <person name="Spannagl M."/>
            <person name="Cheung F."/>
            <person name="De Mita S."/>
            <person name="Krishnakumar V."/>
            <person name="Gundlach H."/>
            <person name="Zhou S."/>
            <person name="Mudge J."/>
            <person name="Bharti A.K."/>
            <person name="Murray J.D."/>
            <person name="Naoumkina M.A."/>
            <person name="Rosen B."/>
            <person name="Silverstein K.A."/>
            <person name="Tang H."/>
            <person name="Rombauts S."/>
            <person name="Zhao P.X."/>
            <person name="Zhou P."/>
            <person name="Barbe V."/>
            <person name="Bardou P."/>
            <person name="Bechner M."/>
            <person name="Bellec A."/>
            <person name="Berger A."/>
            <person name="Berges H."/>
            <person name="Bidwell S."/>
            <person name="Bisseling T."/>
            <person name="Choisne N."/>
            <person name="Couloux A."/>
            <person name="Denny R."/>
            <person name="Deshpande S."/>
            <person name="Dai X."/>
            <person name="Doyle J.J."/>
            <person name="Dudez A.M."/>
            <person name="Farmer A.D."/>
            <person name="Fouteau S."/>
            <person name="Franken C."/>
            <person name="Gibelin C."/>
            <person name="Gish J."/>
            <person name="Goldstein S."/>
            <person name="Gonzalez A.J."/>
            <person name="Green P.J."/>
            <person name="Hallab A."/>
            <person name="Hartog M."/>
            <person name="Hua A."/>
            <person name="Humphray S.J."/>
            <person name="Jeong D.H."/>
            <person name="Jing Y."/>
            <person name="Jocker A."/>
            <person name="Kenton S.M."/>
            <person name="Kim D.J."/>
            <person name="Klee K."/>
            <person name="Lai H."/>
            <person name="Lang C."/>
            <person name="Lin S."/>
            <person name="Macmil S.L."/>
            <person name="Magdelenat G."/>
            <person name="Matthews L."/>
            <person name="McCorrison J."/>
            <person name="Monaghan E.L."/>
            <person name="Mun J.H."/>
            <person name="Najar F.Z."/>
            <person name="Nicholson C."/>
            <person name="Noirot C."/>
            <person name="O'Bleness M."/>
            <person name="Paule C.R."/>
            <person name="Poulain J."/>
            <person name="Prion F."/>
            <person name="Qin B."/>
            <person name="Qu C."/>
            <person name="Retzel E.F."/>
            <person name="Riddle C."/>
            <person name="Sallet E."/>
            <person name="Samain S."/>
            <person name="Samson N."/>
            <person name="Sanders I."/>
            <person name="Saurat O."/>
            <person name="Scarpelli C."/>
            <person name="Schiex T."/>
            <person name="Segurens B."/>
            <person name="Severin A.J."/>
            <person name="Sherrier D.J."/>
            <person name="Shi R."/>
            <person name="Sims S."/>
            <person name="Singer S.R."/>
            <person name="Sinharoy S."/>
            <person name="Sterck L."/>
            <person name="Viollet A."/>
            <person name="Wang B.B."/>
            <person name="Wang K."/>
            <person name="Wang M."/>
            <person name="Wang X."/>
            <person name="Warfsmann J."/>
            <person name="Weissenbach J."/>
            <person name="White D.D."/>
            <person name="White J.D."/>
            <person name="Wiley G.B."/>
            <person name="Wincker P."/>
            <person name="Xing Y."/>
            <person name="Yang L."/>
            <person name="Yao Z."/>
            <person name="Ying F."/>
            <person name="Zhai J."/>
            <person name="Zhou L."/>
            <person name="Zuber A."/>
            <person name="Denarie J."/>
            <person name="Dixon R.A."/>
            <person name="May G.D."/>
            <person name="Schwartz D.C."/>
            <person name="Rogers J."/>
            <person name="Quetier F."/>
            <person name="Town C.D."/>
            <person name="Roe B.A."/>
        </authorList>
    </citation>
    <scope>NUCLEOTIDE SEQUENCE [LARGE SCALE GENOMIC DNA]</scope>
    <source>
        <strain evidence="1">A17</strain>
        <strain evidence="2 3">cv. Jemalong A17</strain>
    </source>
</reference>
<dbReference type="Proteomes" id="UP000002051">
    <property type="component" value="Chromosome 2"/>
</dbReference>
<reference evidence="1 3" key="2">
    <citation type="journal article" date="2014" name="BMC Genomics">
        <title>An improved genome release (version Mt4.0) for the model legume Medicago truncatula.</title>
        <authorList>
            <person name="Tang H."/>
            <person name="Krishnakumar V."/>
            <person name="Bidwell S."/>
            <person name="Rosen B."/>
            <person name="Chan A."/>
            <person name="Zhou S."/>
            <person name="Gentzbittel L."/>
            <person name="Childs K.L."/>
            <person name="Yandell M."/>
            <person name="Gundlach H."/>
            <person name="Mayer K.F."/>
            <person name="Schwartz D.C."/>
            <person name="Town C.D."/>
        </authorList>
    </citation>
    <scope>GENOME REANNOTATION</scope>
    <source>
        <strain evidence="1">A17</strain>
        <strain evidence="2 3">cv. Jemalong A17</strain>
    </source>
</reference>